<sequence length="529" mass="59380">MSEHYQVLARKYRPHSFAELVGQTHTKKTLINVLDANNLHHGFLFTGTHGVGKTTIARIFAKSINCEQGISSTPCGKCPTCIEIDKAQSIDLIELDAASHTGVDNMRNILENAQYMPSKNRYKIYLIDEVHMLSKSSFNALLKILEEPPEHVKFLLATTDPQKLPVTVLSRCLQFTLQQLTHDEILGQLKFIMDAEALSYEESALGQIADFSNGSMRDALSLLDQSISYGKGTVTNADIKAMLGLVHHNDIIKLATHLFNQDAKAVIDFIKDLSHRSENLTNALKDLSSLFHKISIAQIVDIETNKTVQNLSTQISNFDLQIFYQMSINGSKDMALAPSKQIGFEMTLLRMLAFRSDAQLNTEKKTLRINPEVKTPAPIKEKLQPKAEEILSIVEPTTLDIHNQQQWETLAQALKFKGGAQMLVKNTLFDDVSSTTLTLTLDNQFASLLNDHVQKSMLTTLREKFSTLNLVINLGKPNVQTLAQKQTQTHNEKMKKIQAEFLNDKGVQKLEKTFDTKININSIKEINHV</sequence>
<evidence type="ECO:0000256" key="10">
    <source>
        <dbReference type="ARBA" id="ARBA00049244"/>
    </source>
</evidence>
<comment type="subunit">
    <text evidence="11">DNA polymerase III contains a core (composed of alpha, epsilon and theta chains) that associates with a tau subunit. This core dimerizes to form the POLIII' complex. PolIII' associates with the gamma complex (composed of gamma, delta, delta', psi and chi chains) and with the beta chain to form the complete DNA polymerase III complex.</text>
</comment>
<dbReference type="InterPro" id="IPR001270">
    <property type="entry name" value="ClpA/B"/>
</dbReference>
<comment type="catalytic activity">
    <reaction evidence="10 11">
        <text>DNA(n) + a 2'-deoxyribonucleoside 5'-triphosphate = DNA(n+1) + diphosphate</text>
        <dbReference type="Rhea" id="RHEA:22508"/>
        <dbReference type="Rhea" id="RHEA-COMP:17339"/>
        <dbReference type="Rhea" id="RHEA-COMP:17340"/>
        <dbReference type="ChEBI" id="CHEBI:33019"/>
        <dbReference type="ChEBI" id="CHEBI:61560"/>
        <dbReference type="ChEBI" id="CHEBI:173112"/>
        <dbReference type="EC" id="2.7.7.7"/>
    </reaction>
</comment>
<evidence type="ECO:0000256" key="1">
    <source>
        <dbReference type="ARBA" id="ARBA00006360"/>
    </source>
</evidence>
<dbReference type="Pfam" id="PF12169">
    <property type="entry name" value="DNA_pol3_gamma3"/>
    <property type="match status" value="1"/>
</dbReference>
<dbReference type="RefSeq" id="WP_174605404.1">
    <property type="nucleotide sequence ID" value="NZ_CP054490.1"/>
</dbReference>
<dbReference type="FunFam" id="3.40.50.300:FF:000014">
    <property type="entry name" value="DNA polymerase III subunit gamma/tau"/>
    <property type="match status" value="1"/>
</dbReference>
<dbReference type="PANTHER" id="PTHR11669:SF0">
    <property type="entry name" value="PROTEIN STICHEL-LIKE 2"/>
    <property type="match status" value="1"/>
</dbReference>
<dbReference type="PANTHER" id="PTHR11669">
    <property type="entry name" value="REPLICATION FACTOR C / DNA POLYMERASE III GAMMA-TAU SUBUNIT"/>
    <property type="match status" value="1"/>
</dbReference>
<evidence type="ECO:0000313" key="14">
    <source>
        <dbReference type="Proteomes" id="UP000509429"/>
    </source>
</evidence>
<dbReference type="EMBL" id="CP054490">
    <property type="protein sequence ID" value="QKQ23964.1"/>
    <property type="molecule type" value="Genomic_DNA"/>
</dbReference>
<dbReference type="InterPro" id="IPR050238">
    <property type="entry name" value="DNA_Rep/Repair_Clamp_Loader"/>
</dbReference>
<dbReference type="InterPro" id="IPR027417">
    <property type="entry name" value="P-loop_NTPase"/>
</dbReference>
<comment type="similarity">
    <text evidence="1 11">Belongs to the DnaX/STICHEL family.</text>
</comment>
<keyword evidence="5" id="KW-0479">Metal-binding</keyword>
<dbReference type="InterPro" id="IPR038249">
    <property type="entry name" value="PolIII_tau_V_sf"/>
</dbReference>
<evidence type="ECO:0000256" key="11">
    <source>
        <dbReference type="RuleBase" id="RU364063"/>
    </source>
</evidence>
<evidence type="ECO:0000256" key="7">
    <source>
        <dbReference type="ARBA" id="ARBA00022833"/>
    </source>
</evidence>
<proteinExistence type="inferred from homology"/>
<dbReference type="CDD" id="cd18137">
    <property type="entry name" value="HLD_clamp_pol_III_gamma_tau"/>
    <property type="match status" value="1"/>
</dbReference>
<evidence type="ECO:0000256" key="9">
    <source>
        <dbReference type="ARBA" id="ARBA00022932"/>
    </source>
</evidence>
<accession>A0A6N0HNR3</accession>
<evidence type="ECO:0000256" key="6">
    <source>
        <dbReference type="ARBA" id="ARBA00022741"/>
    </source>
</evidence>
<dbReference type="Pfam" id="PF13177">
    <property type="entry name" value="DNA_pol3_delta2"/>
    <property type="match status" value="1"/>
</dbReference>
<dbReference type="Gene3D" id="1.20.272.10">
    <property type="match status" value="1"/>
</dbReference>
<dbReference type="InterPro" id="IPR045085">
    <property type="entry name" value="HLD_clamp_pol_III_gamma_tau"/>
</dbReference>
<dbReference type="Gene3D" id="3.40.50.300">
    <property type="entry name" value="P-loop containing nucleotide triphosphate hydrolases"/>
    <property type="match status" value="1"/>
</dbReference>
<feature type="domain" description="AAA+ ATPase" evidence="12">
    <location>
        <begin position="39"/>
        <end position="180"/>
    </location>
</feature>
<dbReference type="Gene3D" id="3.30.300.150">
    <property type="entry name" value="DNA polymerase III, tau subunit, domain V"/>
    <property type="match status" value="1"/>
</dbReference>
<gene>
    <name evidence="11 13" type="primary">dnaX</name>
    <name evidence="13" type="ORF">HUE58_02005</name>
</gene>
<evidence type="ECO:0000256" key="3">
    <source>
        <dbReference type="ARBA" id="ARBA00022695"/>
    </source>
</evidence>
<organism evidence="13 14">
    <name type="scientific">Candidatus Ruthia endofausta</name>
    <dbReference type="NCBI Taxonomy" id="2738852"/>
    <lineage>
        <taxon>Bacteria</taxon>
        <taxon>Pseudomonadati</taxon>
        <taxon>Pseudomonadota</taxon>
        <taxon>Gammaproteobacteria</taxon>
        <taxon>Candidatus Pseudothioglobaceae</taxon>
        <taxon>Candidatus Ruthturnera</taxon>
    </lineage>
</organism>
<dbReference type="GO" id="GO:0003887">
    <property type="term" value="F:DNA-directed DNA polymerase activity"/>
    <property type="evidence" value="ECO:0007669"/>
    <property type="project" value="UniProtKB-KW"/>
</dbReference>
<dbReference type="NCBIfam" id="TIGR02397">
    <property type="entry name" value="dnaX_nterm"/>
    <property type="match status" value="1"/>
</dbReference>
<dbReference type="KEGG" id="reo:HUE58_02005"/>
<keyword evidence="3 11" id="KW-0548">Nucleotidyltransferase</keyword>
<dbReference type="SMART" id="SM00382">
    <property type="entry name" value="AAA"/>
    <property type="match status" value="1"/>
</dbReference>
<dbReference type="EC" id="2.7.7.7" evidence="11"/>
<dbReference type="InterPro" id="IPR003593">
    <property type="entry name" value="AAA+_ATPase"/>
</dbReference>
<keyword evidence="4 11" id="KW-0235">DNA replication</keyword>
<evidence type="ECO:0000256" key="4">
    <source>
        <dbReference type="ARBA" id="ARBA00022705"/>
    </source>
</evidence>
<dbReference type="InterPro" id="IPR021029">
    <property type="entry name" value="DNA_pol_III_tau_dom-5"/>
</dbReference>
<keyword evidence="8 11" id="KW-0067">ATP-binding</keyword>
<dbReference type="GO" id="GO:0005524">
    <property type="term" value="F:ATP binding"/>
    <property type="evidence" value="ECO:0007669"/>
    <property type="project" value="UniProtKB-KW"/>
</dbReference>
<protein>
    <recommendedName>
        <fullName evidence="11">DNA polymerase III subunit gamma/tau</fullName>
        <ecNumber evidence="11">2.7.7.7</ecNumber>
    </recommendedName>
</protein>
<dbReference type="Proteomes" id="UP000509429">
    <property type="component" value="Chromosome"/>
</dbReference>
<evidence type="ECO:0000313" key="13">
    <source>
        <dbReference type="EMBL" id="QKQ23964.1"/>
    </source>
</evidence>
<dbReference type="GO" id="GO:0006261">
    <property type="term" value="P:DNA-templated DNA replication"/>
    <property type="evidence" value="ECO:0007669"/>
    <property type="project" value="TreeGrafter"/>
</dbReference>
<dbReference type="SUPFAM" id="SSF48019">
    <property type="entry name" value="post-AAA+ oligomerization domain-like"/>
    <property type="match status" value="1"/>
</dbReference>
<reference evidence="13 14" key="1">
    <citation type="submission" date="2020-05" db="EMBL/GenBank/DDBJ databases">
        <title>Horizontal transmission and recombination maintain forever young bacterial symbiont genomes.</title>
        <authorList>
            <person name="Russell S.L."/>
            <person name="Pepper-Tunick E."/>
            <person name="Svedberg J."/>
            <person name="Byrne A."/>
            <person name="Ruelas Castillo J."/>
            <person name="Vollmers C."/>
            <person name="Beinart R.A."/>
            <person name="Corbett-Detig R."/>
        </authorList>
    </citation>
    <scope>NUCLEOTIDE SEQUENCE [LARGE SCALE GENOMIC DNA]</scope>
    <source>
        <strain evidence="13">JDF_Ridge</strain>
    </source>
</reference>
<evidence type="ECO:0000256" key="5">
    <source>
        <dbReference type="ARBA" id="ARBA00022723"/>
    </source>
</evidence>
<comment type="function">
    <text evidence="11">DNA polymerase III is a complex, multichain enzyme responsible for most of the replicative synthesis in bacteria. This DNA polymerase also exhibits 3' to 5' exonuclease activity.</text>
</comment>
<dbReference type="AlphaFoldDB" id="A0A6N0HNR3"/>
<dbReference type="Gene3D" id="1.10.8.60">
    <property type="match status" value="1"/>
</dbReference>
<dbReference type="Pfam" id="PF12170">
    <property type="entry name" value="DNA_pol3_tau_5"/>
    <property type="match status" value="1"/>
</dbReference>
<dbReference type="InterPro" id="IPR008921">
    <property type="entry name" value="DNA_pol3_clamp-load_cplx_C"/>
</dbReference>
<dbReference type="CDD" id="cd00009">
    <property type="entry name" value="AAA"/>
    <property type="match status" value="1"/>
</dbReference>
<evidence type="ECO:0000259" key="12">
    <source>
        <dbReference type="SMART" id="SM00382"/>
    </source>
</evidence>
<dbReference type="InterPro" id="IPR012763">
    <property type="entry name" value="DNA_pol_III_sug/sutau_N"/>
</dbReference>
<keyword evidence="2 11" id="KW-0808">Transferase</keyword>
<evidence type="ECO:0000256" key="2">
    <source>
        <dbReference type="ARBA" id="ARBA00022679"/>
    </source>
</evidence>
<keyword evidence="7" id="KW-0862">Zinc</keyword>
<dbReference type="FunFam" id="1.10.8.60:FF:000013">
    <property type="entry name" value="DNA polymerase III subunit gamma/tau"/>
    <property type="match status" value="1"/>
</dbReference>
<name>A0A6N0HNR3_9GAMM</name>
<dbReference type="PRINTS" id="PR00300">
    <property type="entry name" value="CLPPROTEASEA"/>
</dbReference>
<dbReference type="GO" id="GO:0046872">
    <property type="term" value="F:metal ion binding"/>
    <property type="evidence" value="ECO:0007669"/>
    <property type="project" value="UniProtKB-KW"/>
</dbReference>
<dbReference type="SUPFAM" id="SSF52540">
    <property type="entry name" value="P-loop containing nucleoside triphosphate hydrolases"/>
    <property type="match status" value="1"/>
</dbReference>
<evidence type="ECO:0000256" key="8">
    <source>
        <dbReference type="ARBA" id="ARBA00022840"/>
    </source>
</evidence>
<dbReference type="GO" id="GO:0009360">
    <property type="term" value="C:DNA polymerase III complex"/>
    <property type="evidence" value="ECO:0007669"/>
    <property type="project" value="InterPro"/>
</dbReference>
<keyword evidence="14" id="KW-1185">Reference proteome</keyword>
<keyword evidence="9 11" id="KW-0239">DNA-directed DNA polymerase</keyword>
<dbReference type="GO" id="GO:0003677">
    <property type="term" value="F:DNA binding"/>
    <property type="evidence" value="ECO:0007669"/>
    <property type="project" value="InterPro"/>
</dbReference>
<dbReference type="Pfam" id="PF22608">
    <property type="entry name" value="DNAX_ATPase_lid"/>
    <property type="match status" value="1"/>
</dbReference>
<keyword evidence="6 11" id="KW-0547">Nucleotide-binding</keyword>
<dbReference type="InterPro" id="IPR022754">
    <property type="entry name" value="DNA_pol_III_gamma-3"/>
</dbReference>